<feature type="domain" description="PaaD zinc beta ribbon" evidence="2">
    <location>
        <begin position="109"/>
        <end position="160"/>
    </location>
</feature>
<dbReference type="Gene3D" id="3.30.300.130">
    <property type="entry name" value="Fe-S cluster assembly (FSCA)"/>
    <property type="match status" value="1"/>
</dbReference>
<accession>A0A0U5AXA2</accession>
<organism evidence="3 4">
    <name type="scientific">Aneurinibacillus soli</name>
    <dbReference type="NCBI Taxonomy" id="1500254"/>
    <lineage>
        <taxon>Bacteria</taxon>
        <taxon>Bacillati</taxon>
        <taxon>Bacillota</taxon>
        <taxon>Bacilli</taxon>
        <taxon>Bacillales</taxon>
        <taxon>Paenibacillaceae</taxon>
        <taxon>Aneurinibacillus group</taxon>
        <taxon>Aneurinibacillus</taxon>
    </lineage>
</organism>
<dbReference type="Pfam" id="PF01883">
    <property type="entry name" value="FeS_assembly_P"/>
    <property type="match status" value="1"/>
</dbReference>
<dbReference type="RefSeq" id="WP_096463865.1">
    <property type="nucleotide sequence ID" value="NZ_AP017312.1"/>
</dbReference>
<dbReference type="InterPro" id="IPR052339">
    <property type="entry name" value="Fe-S_Maturation_MIP18"/>
</dbReference>
<dbReference type="InterPro" id="IPR034904">
    <property type="entry name" value="FSCA_dom_sf"/>
</dbReference>
<dbReference type="OrthoDB" id="3684942at2"/>
<evidence type="ECO:0000259" key="1">
    <source>
        <dbReference type="Pfam" id="PF01883"/>
    </source>
</evidence>
<evidence type="ECO:0000313" key="3">
    <source>
        <dbReference type="EMBL" id="BAU26866.1"/>
    </source>
</evidence>
<proteinExistence type="predicted"/>
<evidence type="ECO:0000313" key="4">
    <source>
        <dbReference type="Proteomes" id="UP000217696"/>
    </source>
</evidence>
<dbReference type="InterPro" id="IPR011883">
    <property type="entry name" value="PaaD-like"/>
</dbReference>
<dbReference type="SUPFAM" id="SSF117916">
    <property type="entry name" value="Fe-S cluster assembly (FSCA) domain-like"/>
    <property type="match status" value="1"/>
</dbReference>
<dbReference type="PANTHER" id="PTHR42831:SF1">
    <property type="entry name" value="FE-S PROTEIN MATURATION AUXILIARY FACTOR YITW"/>
    <property type="match status" value="1"/>
</dbReference>
<sequence>MQDTFSSLEQKVWDKLQQVTDPEITSVSLVEMGMVDGVQVDGGIATVRMIPTFVGCPALSMMESDVTKAVSELEGITEVNVIFLKNPIWTSDRITAEGRERLKEVGIAPPPLESKQEGVWEIECPYCGSPRTVLDNIFGPTACRSIFYCSTCKNPFEAIKPV</sequence>
<dbReference type="KEGG" id="asoc:CB4_01035"/>
<protein>
    <submittedName>
        <fullName evidence="3">Putative 1,2-phenylacetyl-CoA epoxidase, subunit D</fullName>
    </submittedName>
</protein>
<keyword evidence="4" id="KW-1185">Reference proteome</keyword>
<dbReference type="Pfam" id="PF23451">
    <property type="entry name" value="Zn_ribbon_PaaD"/>
    <property type="match status" value="1"/>
</dbReference>
<evidence type="ECO:0000259" key="2">
    <source>
        <dbReference type="Pfam" id="PF23451"/>
    </source>
</evidence>
<dbReference type="Proteomes" id="UP000217696">
    <property type="component" value="Chromosome"/>
</dbReference>
<name>A0A0U5AXA2_9BACL</name>
<dbReference type="EMBL" id="AP017312">
    <property type="protein sequence ID" value="BAU26866.1"/>
    <property type="molecule type" value="Genomic_DNA"/>
</dbReference>
<dbReference type="NCBIfam" id="TIGR02159">
    <property type="entry name" value="PA_CoA_Oxy4"/>
    <property type="match status" value="1"/>
</dbReference>
<dbReference type="AlphaFoldDB" id="A0A0U5AXA2"/>
<dbReference type="PANTHER" id="PTHR42831">
    <property type="entry name" value="FE-S PROTEIN MATURATION AUXILIARY FACTOR YITW"/>
    <property type="match status" value="1"/>
</dbReference>
<feature type="domain" description="MIP18 family-like" evidence="1">
    <location>
        <begin position="9"/>
        <end position="81"/>
    </location>
</feature>
<reference evidence="3 4" key="1">
    <citation type="submission" date="2015-12" db="EMBL/GenBank/DDBJ databases">
        <title>Genome sequence of Aneurinibacillus soli.</title>
        <authorList>
            <person name="Lee J.S."/>
            <person name="Lee K.C."/>
            <person name="Kim K.K."/>
            <person name="Lee B.W."/>
        </authorList>
    </citation>
    <scope>NUCLEOTIDE SEQUENCE [LARGE SCALE GENOMIC DNA]</scope>
    <source>
        <strain evidence="3 4">CB4</strain>
    </source>
</reference>
<dbReference type="InterPro" id="IPR056572">
    <property type="entry name" value="Zn_ribbon_PaaD"/>
</dbReference>
<dbReference type="InterPro" id="IPR002744">
    <property type="entry name" value="MIP18-like"/>
</dbReference>
<gene>
    <name evidence="3" type="primary">paaD</name>
    <name evidence="3" type="ORF">CB4_01035</name>
</gene>